<proteinExistence type="predicted"/>
<accession>A0A5N6RJ73</accession>
<dbReference type="AlphaFoldDB" id="A0A5N6RJ73"/>
<reference evidence="1 2" key="1">
    <citation type="submission" date="2019-06" db="EMBL/GenBank/DDBJ databases">
        <title>A chromosomal-level reference genome of Carpinus fangiana (Coryloideae, Betulaceae).</title>
        <authorList>
            <person name="Yang X."/>
            <person name="Wang Z."/>
            <person name="Zhang L."/>
            <person name="Hao G."/>
            <person name="Liu J."/>
            <person name="Yang Y."/>
        </authorList>
    </citation>
    <scope>NUCLEOTIDE SEQUENCE [LARGE SCALE GENOMIC DNA]</scope>
    <source>
        <strain evidence="1">Cfa_2016G</strain>
        <tissue evidence="1">Leaf</tissue>
    </source>
</reference>
<name>A0A5N6RJ73_9ROSI</name>
<gene>
    <name evidence="1" type="ORF">FH972_017347</name>
</gene>
<organism evidence="1 2">
    <name type="scientific">Carpinus fangiana</name>
    <dbReference type="NCBI Taxonomy" id="176857"/>
    <lineage>
        <taxon>Eukaryota</taxon>
        <taxon>Viridiplantae</taxon>
        <taxon>Streptophyta</taxon>
        <taxon>Embryophyta</taxon>
        <taxon>Tracheophyta</taxon>
        <taxon>Spermatophyta</taxon>
        <taxon>Magnoliopsida</taxon>
        <taxon>eudicotyledons</taxon>
        <taxon>Gunneridae</taxon>
        <taxon>Pentapetalae</taxon>
        <taxon>rosids</taxon>
        <taxon>fabids</taxon>
        <taxon>Fagales</taxon>
        <taxon>Betulaceae</taxon>
        <taxon>Carpinus</taxon>
    </lineage>
</organism>
<evidence type="ECO:0000313" key="2">
    <source>
        <dbReference type="Proteomes" id="UP000327013"/>
    </source>
</evidence>
<protein>
    <submittedName>
        <fullName evidence="1">Uncharacterized protein</fullName>
    </submittedName>
</protein>
<keyword evidence="2" id="KW-1185">Reference proteome</keyword>
<evidence type="ECO:0000313" key="1">
    <source>
        <dbReference type="EMBL" id="KAE8099358.1"/>
    </source>
</evidence>
<dbReference type="EMBL" id="CM017327">
    <property type="protein sequence ID" value="KAE8099358.1"/>
    <property type="molecule type" value="Genomic_DNA"/>
</dbReference>
<sequence length="133" mass="15314">MEVRFYESAMSAGSPRLLDTKHLSFGLAKSQIWLLGWIEDRLKINEEVKDEDHSAFLKAMEEDFRWINLVAREQGRLVVDEEDIRSLSIVACEGGWKVNEEEDAWKVAWLIEMKDKLSLSIAWPGSKGKMDSV</sequence>
<dbReference type="Proteomes" id="UP000327013">
    <property type="component" value="Chromosome 7"/>
</dbReference>